<feature type="region of interest" description="Disordered" evidence="1">
    <location>
        <begin position="2852"/>
        <end position="2893"/>
    </location>
</feature>
<dbReference type="SUPFAM" id="SSF51126">
    <property type="entry name" value="Pectin lyase-like"/>
    <property type="match status" value="1"/>
</dbReference>
<evidence type="ECO:0000259" key="3">
    <source>
        <dbReference type="SMART" id="SM00912"/>
    </source>
</evidence>
<sequence>MKKDIADMANRNGDLRAGLASIELAAGGNGILSFPRRVLLSFTLFCFIAQPVLAAGPIVADPNAPGGQRPTVQTTANGLPVVNIAAPNGAGVSHNKYNQFNVDAKGAILNNSPGLVQTQLGGYVDGNANLAGGAARTILNEVTSGNPSALRGYLEVAGQRANIIVANPNGISCDGCGFINSNRATLTTGTPVFGGSGSLDAFRVGTGLITVSGAGLNGGNLDQVDLIARAVRINAGVYARHLNVVAGTATANYADLAVQAGTGDADAPGVSIDVAQLGGMYADKIRLIGTEAGVGVNLVGTIAATQDLQIDSAGKLTLGGKTTAATAMLSGAEIANTGQLYVTQSLAVKAAGQLVNTGVIASAQHADLQTGSLAQQGMLAAGLSADGQIQGNGSLTVASVGNASLTGQTVAAGNATVRAASIDASGGKLQSANALDVQATQGDVTFDKATVSAGSTLAVRAAAGLNTRGATVSARQLTMAGRNIDNSGGSLAQTGAGTLQVSATEAIVNRGGLIGANGELQLNAAMLDNSGRGQLQAKRLALTVGQLDNRQGSIRQTGSQNGSFSISDTLDNRKGVIATNAQDLSLSAVQLDNAEGQIVLTGNGKLSLNGALDNSDGKVASNGDVAINAGTLNNARGQIAAQRQLDVVSGSVLNRSGTMAAGKALRIDNVGAFDNRDGAIEAGEGLTFRSGSLNNDGLGRVLVLSGDGVITADTVSNQGTLGGNGNVLMTAGRLDNTGALSALQALTIKAAQLDNGGKLVTASALQLTAQHTTNSGTIQGDLLSIAGMSLINAGGQLIQVGNGDAQWALTDVFDNRGGAVGSAARSLTLNAGQLTNTGRIGLSGSGQHRIDAAELDNSGGQLIQAGAGSMIVTASNELANRGGLIGSAGTLKLNAATLDNSNAGQLQADRLALTVGQLNNQQGSIRQTGAQNGSFAISGALDNRKGTIATNAKDLTLVAAQIDNAEGQIALAGDGKLSLTGPLDNSGGKLVSNGDIAIRTTMLTNAQGQVVAQRQLDIDAQSVNNQSGSLASGAALVINSAGALDSTNGNIEAGNGLTLNTGSLNNGGRTVAVAGNATVTATGNIVNTGTLGANGQLQLNGKQLSNSGTLTSMQDLGIAAETLNNSGTVVAAKQVTFNATQSVGNSGTVQAERLAVTTPTLSNSGGKFIQTGTINGAWTIASLLDNRNGSISSAAQDLALQSARILNGSGRIAHAGTGLLSLTGTLDNAAGQVGSNGAIRISTDQFGNVAGNVAAYRGLTVTAQNLNNTAGGVLTASDVVDLGVSGTLDNTGGTVEGGNGLSASAATLNNGANGRLVAVSGDSRISAGSQLSNAGLIGGNGNVTVTAPQLNNTGMISAGQLLDVSGNELGNRGGQLQGRSVAVRANGKLDNEGGKVDAANALSATAASIDNASGRIANSGSAQTTVSAGAGLNNSNGLIGGNGNTQIGAATLTNTGGTLTSGADLGVTATTQLNNGGGTLFAVGNTSVNTPLFNNAGGVLNGRGDASISASQTDNSGGRIATNRNIMLTSAGFYGLGDINAGNDLTLNLQGDINLVAGMGWTANHDLTLNTNGNIDNRTRFGAVGTLSLNGANVYNRAGAELSGNDGLRISTGYLQNEGTLFGDRVELGAGSILNRNAIFGGDVTLRAGSIANAGNGNPDSSIIAAGRNLNLYTGDLTNTAGGDLYSLGNLNIAAQDGVGNAGRVLNQSSTIQGDGDVGIRAGEIRNQWDSITYSEISTSTEPVKQTTTSQGGEPVGGPPGGGSTTTTTVATTYTTTTDATVSTSGRAGKILAGGQLALAGGSVINDASVIAAGGNASVDQNLLQNVGYQAYRRITETQSGEKTVETKWCGGGAGGNSGGCGSERKTFEFGPITTVIEDVLKPGISASFTAGGSISGNAGTIRNITTGLHTPAIVGSTINANGVARLDPSTVNTGGGQLAAIAAPVKLTGQGPATQSAVDGPTLTGPTTTQTNASQLQGQGQTTAARVAGVGLRGDPISAGYQLPTSGLYRINPMPDQKYLVETDPRFTQYGKFISSDYMLGRLNIDPSATHKRLGDAFYENKLVTDQIAQLTGRRFLDGYTDQQAEYQALMDAGAAYAQQFGITPGISLSGEQMASLTRDMVWLETRVVNGQSVLVPVVYLAGVEQNVMQTGQGMLAADSIDLRTGTLSNSGVIQSQTATKIAATQISNLGGTISSTGSIDLAATGDLLNQSGLISGNAVKLVAGNDLTNLTVAGMRIGTIQAGDSLAMNAGRDMVLTASQLDAKGNVSLDVGRNLVLDTLATTKNHTQTGKDLGNGWFLQDGTTTTTSQTTFEASSISAGKNLAIKVGNDVNATAATLKAGDQLTLLAGGDVTLKAAKETASFDQRIGGDRYHLAESSERLVSTTIEATNNITIGAGQGEGKHGNLTVTSSDVLSEKGKIQLAATGDVNLGAQIETESSLTETHQKTKGFFKKSETRTRDETVTTTAVGSTISGDSVAIVAGNNLNVVGSNVVGTNDVDLRAGKDVNIVAATNTVYEERYREEKKSGLSVGLMSMSYDKQQSKDHSVADATKQSQSRSLVGSTEGNLTIVAGGDANILGSDLSALQGDLGIRAQNINISNGIDTLETQENHERKQSGLSTKVVGTPIDTVRNLQDTVATKKGYAAYDGVMKELGASVFNTPDVDISFGRSQSQINLQSSSQAAIGSTLNAGGDIKLIATGSGVLDANGKAVDGNINVIGSVVQGGGKTTLAANGNVNVVASNSESESSSSQSSSGTRVSLYAPQLGDVGRGISGGPDNSGTSLSPYNQSRTEGHSEQQNSRQTASLISGSQVSISSSTSDILIAGSAVTGLMGVDLAAAGNISIVAGNDAQRSNQQASSLTLGDLGGTGNSQTNGIRRTEDSARGAGNTQSTIRSEITSAFGDVNITAGEALHIAGADIAAGNDAMLIGKQVQIDPGVDQYRYDEAHKMSQTGVTTKVSSPIESAVQTVVAMAEQGRESSDARTKALAAGTAALATYNAVSAATVNPTQMASVSGSITFGQSKSQSTSTQQSALNSGSSVQAGRDLIIAATGAGETSNLNLIGSDISAGRDITLLADNKVNLLAALDTNSEHSKNSGSSWGIGVAASVGAGGFAVGITVEASTSKGHVDGEERTWQNSHVGAGENLTIVSGGDTNLRGAVASAEQVSADVGGDLNIESLQDTHKYDSKQTSAGGSITVGIGASTGSGGVSFSGENMKNDYASVIEQSGIVAGEGGFQIKVKGNTDLTGAVIASTADADKNSLTTGSLSYREIENHAEYSGSSVGLAVSGGIGDDKKATDPGPGFKAGSMEFATGVSATVPVVLGASGEQSSTTHSAISAGSIVITDAAKQQEKTGQTVAEAVAGISRDTSNAHQALNDEFDAKEVHGGFVVTQAFVQEVGTFQAVKAQEADAKEKAFRNEKDPEKQKQLKAEYEEALKWAPGGTYSQVLTAFTVATGSNVAGGIGQLAQVAVVKYVQGMATNQVKQLADMLDSEAARAALQGLVGCAGGQASGSSCSSGALGAAGTVVMSSLLDQLMHKDPALMSAGEKKERENLVAALMGGIVAAAGGNVAEAVGASQIEMANNRDSPQQMQQIMLTARKLDRERIERMFKAGDCASVSPQQCVAKMDDRQREELQRFAITLGTLLPVMGEVDAIKTLITGMDLNGDEVHRFWGVLGVVTAGYGQKGKLLVETISEASVEKAAVLAAAEKTAGKTTQQTTKVVLAPRPGTLDDLNHLPEALPSKSGNLCKSKVLGCGVTLSVHAEDQALVDTIRKNGDLGGTLTEELAEKMAARSGYESLAGKYGANNGFDHVLIKEGSDGSVLILDSKQMKKFSTRLEMNAAGGYPQLSDEWVNQVLRNLDVAAAKASFSDKAEIFRTINLVKDAMLDGKLKTAVIAVDKTTGNVMAVPVKVGGVK</sequence>
<keyword evidence="2" id="KW-1133">Transmembrane helix</keyword>
<comment type="caution">
    <text evidence="4">The sequence shown here is derived from an EMBL/GenBank/DDBJ whole genome shotgun (WGS) entry which is preliminary data.</text>
</comment>
<keyword evidence="2" id="KW-0472">Membrane</keyword>
<gene>
    <name evidence="4" type="ORF">GCM10007350_06800</name>
</gene>
<dbReference type="Pfam" id="PF05860">
    <property type="entry name" value="TPS"/>
    <property type="match status" value="1"/>
</dbReference>
<protein>
    <recommendedName>
        <fullName evidence="3">Filamentous haemagglutinin FhaB/tRNA nuclease CdiA-like TPS domain-containing protein</fullName>
    </recommendedName>
</protein>
<dbReference type="Pfam" id="PF13332">
    <property type="entry name" value="Fil_haemagg_2"/>
    <property type="match status" value="6"/>
</dbReference>
<accession>A0ABQ3GX10</accession>
<evidence type="ECO:0000256" key="2">
    <source>
        <dbReference type="SAM" id="Phobius"/>
    </source>
</evidence>
<name>A0ABQ3GX10_9NEIS</name>
<organism evidence="4 5">
    <name type="scientific">Jeongeupia chitinilytica</name>
    <dbReference type="NCBI Taxonomy" id="1041641"/>
    <lineage>
        <taxon>Bacteria</taxon>
        <taxon>Pseudomonadati</taxon>
        <taxon>Pseudomonadota</taxon>
        <taxon>Betaproteobacteria</taxon>
        <taxon>Neisseriales</taxon>
        <taxon>Chitinibacteraceae</taxon>
        <taxon>Jeongeupia</taxon>
    </lineage>
</organism>
<dbReference type="Gene3D" id="2.160.20.10">
    <property type="entry name" value="Single-stranded right-handed beta-helix, Pectin lyase-like"/>
    <property type="match status" value="1"/>
</dbReference>
<feature type="transmembrane region" description="Helical" evidence="2">
    <location>
        <begin position="38"/>
        <end position="60"/>
    </location>
</feature>
<feature type="domain" description="Filamentous haemagglutinin FhaB/tRNA nuclease CdiA-like TPS" evidence="3">
    <location>
        <begin position="76"/>
        <end position="196"/>
    </location>
</feature>
<dbReference type="Proteomes" id="UP000604737">
    <property type="component" value="Unassembled WGS sequence"/>
</dbReference>
<dbReference type="NCBIfam" id="TIGR01901">
    <property type="entry name" value="adhes_NPXG"/>
    <property type="match status" value="1"/>
</dbReference>
<feature type="compositionally biased region" description="Gly residues" evidence="1">
    <location>
        <begin position="1754"/>
        <end position="1764"/>
    </location>
</feature>
<feature type="region of interest" description="Disordered" evidence="1">
    <location>
        <begin position="2767"/>
        <end position="2809"/>
    </location>
</feature>
<dbReference type="CDD" id="cd20732">
    <property type="entry name" value="PoNe_FilH_DUF637_VENN-like"/>
    <property type="match status" value="1"/>
</dbReference>
<evidence type="ECO:0000313" key="4">
    <source>
        <dbReference type="EMBL" id="GHD57861.1"/>
    </source>
</evidence>
<dbReference type="InterPro" id="IPR008638">
    <property type="entry name" value="FhaB/CdiA-like_TPS"/>
</dbReference>
<dbReference type="EMBL" id="BMYO01000002">
    <property type="protein sequence ID" value="GHD57861.1"/>
    <property type="molecule type" value="Genomic_DNA"/>
</dbReference>
<feature type="compositionally biased region" description="Polar residues" evidence="1">
    <location>
        <begin position="2778"/>
        <end position="2806"/>
    </location>
</feature>
<dbReference type="InterPro" id="IPR010069">
    <property type="entry name" value="CdiA_FHA1_rpt"/>
</dbReference>
<dbReference type="InterPro" id="IPR008619">
    <property type="entry name" value="Filamentous_hemagglutn_rpt"/>
</dbReference>
<dbReference type="Pfam" id="PF05594">
    <property type="entry name" value="Fil_haemagg"/>
    <property type="match status" value="16"/>
</dbReference>
<proteinExistence type="predicted"/>
<reference evidence="5" key="1">
    <citation type="journal article" date="2019" name="Int. J. Syst. Evol. Microbiol.">
        <title>The Global Catalogue of Microorganisms (GCM) 10K type strain sequencing project: providing services to taxonomists for standard genome sequencing and annotation.</title>
        <authorList>
            <consortium name="The Broad Institute Genomics Platform"/>
            <consortium name="The Broad Institute Genome Sequencing Center for Infectious Disease"/>
            <person name="Wu L."/>
            <person name="Ma J."/>
        </authorList>
    </citation>
    <scope>NUCLEOTIDE SEQUENCE [LARGE SCALE GENOMIC DNA]</scope>
    <source>
        <strain evidence="5">KCTC 23701</strain>
    </source>
</reference>
<dbReference type="InterPro" id="IPR011050">
    <property type="entry name" value="Pectin_lyase_fold/virulence"/>
</dbReference>
<dbReference type="InterPro" id="IPR025157">
    <property type="entry name" value="Hemagglutinin_rpt"/>
</dbReference>
<feature type="compositionally biased region" description="Polar residues" evidence="1">
    <location>
        <begin position="2852"/>
        <end position="2861"/>
    </location>
</feature>
<dbReference type="SMART" id="SM00912">
    <property type="entry name" value="Haemagg_act"/>
    <property type="match status" value="1"/>
</dbReference>
<keyword evidence="2" id="KW-0812">Transmembrane</keyword>
<dbReference type="NCBIfam" id="TIGR01731">
    <property type="entry name" value="fil_hemag_20aa"/>
    <property type="match status" value="37"/>
</dbReference>
<dbReference type="InterPro" id="IPR012334">
    <property type="entry name" value="Pectin_lyas_fold"/>
</dbReference>
<evidence type="ECO:0000256" key="1">
    <source>
        <dbReference type="SAM" id="MobiDB-lite"/>
    </source>
</evidence>
<dbReference type="RefSeq" id="WP_189458759.1">
    <property type="nucleotide sequence ID" value="NZ_BMYO01000002.1"/>
</dbReference>
<feature type="region of interest" description="Disordered" evidence="1">
    <location>
        <begin position="1739"/>
        <end position="1769"/>
    </location>
</feature>
<evidence type="ECO:0000313" key="5">
    <source>
        <dbReference type="Proteomes" id="UP000604737"/>
    </source>
</evidence>
<keyword evidence="5" id="KW-1185">Reference proteome</keyword>